<sequence>MLERAFAPPKTPESSPKLSLKELNRLSVATGAAASEVHSAISPPEVPKSPAGGSLEPIWEKVRQAKEKRLAVLPSKVKSLEAVAEEGGAEIATKGAKGDEGKEDVKSIIPQI</sequence>
<gene>
    <name evidence="1" type="ORF">QCA50_006140</name>
</gene>
<keyword evidence="2" id="KW-1185">Reference proteome</keyword>
<name>A0AAW0GH07_9APHY</name>
<dbReference type="Proteomes" id="UP001385951">
    <property type="component" value="Unassembled WGS sequence"/>
</dbReference>
<accession>A0AAW0GH07</accession>
<evidence type="ECO:0000313" key="2">
    <source>
        <dbReference type="Proteomes" id="UP001385951"/>
    </source>
</evidence>
<evidence type="ECO:0000313" key="1">
    <source>
        <dbReference type="EMBL" id="KAK7691037.1"/>
    </source>
</evidence>
<organism evidence="1 2">
    <name type="scientific">Cerrena zonata</name>
    <dbReference type="NCBI Taxonomy" id="2478898"/>
    <lineage>
        <taxon>Eukaryota</taxon>
        <taxon>Fungi</taxon>
        <taxon>Dikarya</taxon>
        <taxon>Basidiomycota</taxon>
        <taxon>Agaricomycotina</taxon>
        <taxon>Agaricomycetes</taxon>
        <taxon>Polyporales</taxon>
        <taxon>Cerrenaceae</taxon>
        <taxon>Cerrena</taxon>
    </lineage>
</organism>
<dbReference type="EMBL" id="JASBNA010000006">
    <property type="protein sequence ID" value="KAK7691037.1"/>
    <property type="molecule type" value="Genomic_DNA"/>
</dbReference>
<proteinExistence type="predicted"/>
<protein>
    <submittedName>
        <fullName evidence="1">Uncharacterized protein</fullName>
    </submittedName>
</protein>
<comment type="caution">
    <text evidence="1">The sequence shown here is derived from an EMBL/GenBank/DDBJ whole genome shotgun (WGS) entry which is preliminary data.</text>
</comment>
<reference evidence="1 2" key="1">
    <citation type="submission" date="2022-09" db="EMBL/GenBank/DDBJ databases">
        <authorList>
            <person name="Palmer J.M."/>
        </authorList>
    </citation>
    <scope>NUCLEOTIDE SEQUENCE [LARGE SCALE GENOMIC DNA]</scope>
    <source>
        <strain evidence="1 2">DSM 7382</strain>
    </source>
</reference>
<dbReference type="AlphaFoldDB" id="A0AAW0GH07"/>